<dbReference type="InParanoid" id="C1G6D3"/>
<proteinExistence type="predicted"/>
<gene>
    <name evidence="1" type="ORF">PADG_02738</name>
</gene>
<accession>C1G6D3</accession>
<name>C1G6D3_PARBD</name>
<protein>
    <submittedName>
        <fullName evidence="1">Uncharacterized protein</fullName>
    </submittedName>
</protein>
<organism evidence="1 2">
    <name type="scientific">Paracoccidioides brasiliensis (strain Pb18)</name>
    <dbReference type="NCBI Taxonomy" id="502780"/>
    <lineage>
        <taxon>Eukaryota</taxon>
        <taxon>Fungi</taxon>
        <taxon>Dikarya</taxon>
        <taxon>Ascomycota</taxon>
        <taxon>Pezizomycotina</taxon>
        <taxon>Eurotiomycetes</taxon>
        <taxon>Eurotiomycetidae</taxon>
        <taxon>Onygenales</taxon>
        <taxon>Ajellomycetaceae</taxon>
        <taxon>Paracoccidioides</taxon>
    </lineage>
</organism>
<dbReference type="GeneID" id="22582168"/>
<evidence type="ECO:0000313" key="2">
    <source>
        <dbReference type="Proteomes" id="UP000001628"/>
    </source>
</evidence>
<dbReference type="EMBL" id="KN275959">
    <property type="protein sequence ID" value="EEH46640.1"/>
    <property type="molecule type" value="Genomic_DNA"/>
</dbReference>
<dbReference type="RefSeq" id="XP_010758587.1">
    <property type="nucleotide sequence ID" value="XM_010760285.1"/>
</dbReference>
<dbReference type="KEGG" id="pbn:PADG_02738"/>
<dbReference type="VEuPathDB" id="FungiDB:PADG_02738"/>
<evidence type="ECO:0000313" key="1">
    <source>
        <dbReference type="EMBL" id="EEH46640.1"/>
    </source>
</evidence>
<sequence>MAQAVKSKYILGDGYDWDNWYKNIESPKEPEIYEIEDDADPQIVMTRFEMNNIKWGKF</sequence>
<reference evidence="1 2" key="1">
    <citation type="journal article" date="2011" name="PLoS Genet.">
        <title>Comparative genomic analysis of human fungal pathogens causing paracoccidioidomycosis.</title>
        <authorList>
            <person name="Desjardins C.A."/>
            <person name="Champion M.D."/>
            <person name="Holder J.W."/>
            <person name="Muszewska A."/>
            <person name="Goldberg J."/>
            <person name="Bailao A.M."/>
            <person name="Brigido M.M."/>
            <person name="Ferreira M.E."/>
            <person name="Garcia A.M."/>
            <person name="Grynberg M."/>
            <person name="Gujja S."/>
            <person name="Heiman D.I."/>
            <person name="Henn M.R."/>
            <person name="Kodira C.D."/>
            <person name="Leon-Narvaez H."/>
            <person name="Longo L.V."/>
            <person name="Ma L.J."/>
            <person name="Malavazi I."/>
            <person name="Matsuo A.L."/>
            <person name="Morais F.V."/>
            <person name="Pereira M."/>
            <person name="Rodriguez-Brito S."/>
            <person name="Sakthikumar S."/>
            <person name="Salem-Izacc S.M."/>
            <person name="Sykes S.M."/>
            <person name="Teixeira M.M."/>
            <person name="Vallejo M.C."/>
            <person name="Walter M.E."/>
            <person name="Yandava C."/>
            <person name="Young S."/>
            <person name="Zeng Q."/>
            <person name="Zucker J."/>
            <person name="Felipe M.S."/>
            <person name="Goldman G.H."/>
            <person name="Haas B.J."/>
            <person name="McEwen J.G."/>
            <person name="Nino-Vega G."/>
            <person name="Puccia R."/>
            <person name="San-Blas G."/>
            <person name="Soares C.M."/>
            <person name="Birren B.W."/>
            <person name="Cuomo C.A."/>
        </authorList>
    </citation>
    <scope>NUCLEOTIDE SEQUENCE [LARGE SCALE GENOMIC DNA]</scope>
    <source>
        <strain evidence="1 2">Pb18</strain>
    </source>
</reference>
<dbReference type="AlphaFoldDB" id="C1G6D3"/>
<dbReference type="Proteomes" id="UP000001628">
    <property type="component" value="Unassembled WGS sequence"/>
</dbReference>
<dbReference type="HOGENOM" id="CLU_2979706_0_0_1"/>
<keyword evidence="2" id="KW-1185">Reference proteome</keyword>
<dbReference type="eggNOG" id="ENOG502RNBM">
    <property type="taxonomic scope" value="Eukaryota"/>
</dbReference>